<feature type="compositionally biased region" description="Pro residues" evidence="1">
    <location>
        <begin position="52"/>
        <end position="67"/>
    </location>
</feature>
<feature type="region of interest" description="Disordered" evidence="1">
    <location>
        <begin position="168"/>
        <end position="277"/>
    </location>
</feature>
<feature type="compositionally biased region" description="Pro residues" evidence="1">
    <location>
        <begin position="262"/>
        <end position="273"/>
    </location>
</feature>
<evidence type="ECO:0000259" key="2">
    <source>
        <dbReference type="Pfam" id="PF24707"/>
    </source>
</evidence>
<accession>A0A3D8T5T3</accession>
<dbReference type="GeneID" id="38111576"/>
<dbReference type="GO" id="GO:0000812">
    <property type="term" value="C:Swr1 complex"/>
    <property type="evidence" value="ECO:0007669"/>
    <property type="project" value="InterPro"/>
</dbReference>
<organism evidence="3 4">
    <name type="scientific">Aspergillus mulundensis</name>
    <dbReference type="NCBI Taxonomy" id="1810919"/>
    <lineage>
        <taxon>Eukaryota</taxon>
        <taxon>Fungi</taxon>
        <taxon>Dikarya</taxon>
        <taxon>Ascomycota</taxon>
        <taxon>Pezizomycotina</taxon>
        <taxon>Eurotiomycetes</taxon>
        <taxon>Eurotiomycetidae</taxon>
        <taxon>Eurotiales</taxon>
        <taxon>Aspergillaceae</taxon>
        <taxon>Aspergillus</taxon>
        <taxon>Aspergillus subgen. Nidulantes</taxon>
    </lineage>
</organism>
<proteinExistence type="predicted"/>
<evidence type="ECO:0000313" key="4">
    <source>
        <dbReference type="Proteomes" id="UP000256690"/>
    </source>
</evidence>
<feature type="compositionally biased region" description="Polar residues" evidence="1">
    <location>
        <begin position="23"/>
        <end position="36"/>
    </location>
</feature>
<name>A0A3D8T5T3_9EURO</name>
<feature type="compositionally biased region" description="Low complexity" evidence="1">
    <location>
        <begin position="372"/>
        <end position="396"/>
    </location>
</feature>
<protein>
    <recommendedName>
        <fullName evidence="2">SWR1-complex protein 3 domain-containing protein</fullName>
    </recommendedName>
</protein>
<feature type="compositionally biased region" description="Acidic residues" evidence="1">
    <location>
        <begin position="779"/>
        <end position="799"/>
    </location>
</feature>
<feature type="compositionally biased region" description="Basic and acidic residues" evidence="1">
    <location>
        <begin position="643"/>
        <end position="657"/>
    </location>
</feature>
<dbReference type="Pfam" id="PF24707">
    <property type="entry name" value="Swc3"/>
    <property type="match status" value="1"/>
</dbReference>
<evidence type="ECO:0000256" key="1">
    <source>
        <dbReference type="SAM" id="MobiDB-lite"/>
    </source>
</evidence>
<sequence length="814" mass="89205">MAEKRRLSARERREPAAKRRVSEATTRASSPAQSQHATRRKTSTPATASSPAPSPNLAPESVEPPLPTKIKDGEPLPTLPSAQPADLSLKEYQSIAESAVLLASLERSKKKWLSDGILERYWTKPKKTKKDQLEGKNPPKESMSKVGPCNIVVGPHLFDAMLYTVKDPNAPPPVQYTPTQRPMVHYSHPNNFQQYHPYPQTPQSAPNQRPHPPQASHGTPQSQQGYQHGRPPPQPARTPSNQTPHRPPGPQSTQQRPAANQNPPPQPPKPNPDPVIQMLATRAAQDPELKALMRLVASTNATQEQLRTFQAHIDELNAIIRAREQQQRRQQQQQPQQQQPATPTPAQQSPRPPQPPAQVVHQTHSQPPPATPQQQSSQQGQQTPAPQTPSQQSSQSRPRVEVQIPKSPHSTGAPQNQAALSQNRQVPASQPTSADSHVKQEPNAGMAAPAPAPRVSSPSVGPGSQQSPAAQPAPPLPQQQPAMGHRPGPQHQYQQPPFQGQPIQSRPPQYGSPAPYYRATPQKPPAPPRLNYKSVVFEFTSPLTPYGSSTSGHAGSGDRYLFPENTILEWLSGGTIVLASFLLVRKVDPNTPFPIETATDAAPSRAKGKSAPKSKKADKNKEKDKAKEGDLVAKNSGNPQSAEAKDSATDSKQDVQGDQKTPQPTDPAKPASDSKTGDDKRPSNLKEYYQPITFRIYSSNPKNLEPLARVVKPQEEVRKYMNEIMDRAERAPDGFLAYQLPREQPIEDHESEIDSNRKGTPISGSLGRSKLSKARTVGEESDAENTDRNLEDDEEEEELKDFYGPPTGLVSWAI</sequence>
<feature type="domain" description="SWR1-complex protein 3" evidence="2">
    <location>
        <begin position="76"/>
        <end position="168"/>
    </location>
</feature>
<feature type="compositionally biased region" description="Basic and acidic residues" evidence="1">
    <location>
        <begin position="615"/>
        <end position="631"/>
    </location>
</feature>
<dbReference type="STRING" id="1810919.A0A3D8T5T3"/>
<reference evidence="3 4" key="1">
    <citation type="journal article" date="2018" name="IMA Fungus">
        <title>IMA Genome-F 9: Draft genome sequence of Annulohypoxylon stygium, Aspergillus mulundensis, Berkeleyomyces basicola (syn. Thielaviopsis basicola), Ceratocystis smalleyi, two Cercospora beticola strains, Coleophoma cylindrospora, Fusarium fracticaudum, Phialophora cf. hyalina, and Morchella septimelata.</title>
        <authorList>
            <person name="Wingfield B.D."/>
            <person name="Bills G.F."/>
            <person name="Dong Y."/>
            <person name="Huang W."/>
            <person name="Nel W.J."/>
            <person name="Swalarsk-Parry B.S."/>
            <person name="Vaghefi N."/>
            <person name="Wilken P.M."/>
            <person name="An Z."/>
            <person name="de Beer Z.W."/>
            <person name="De Vos L."/>
            <person name="Chen L."/>
            <person name="Duong T.A."/>
            <person name="Gao Y."/>
            <person name="Hammerbacher A."/>
            <person name="Kikkert J.R."/>
            <person name="Li Y."/>
            <person name="Li H."/>
            <person name="Li K."/>
            <person name="Li Q."/>
            <person name="Liu X."/>
            <person name="Ma X."/>
            <person name="Naidoo K."/>
            <person name="Pethybridge S.J."/>
            <person name="Sun J."/>
            <person name="Steenkamp E.T."/>
            <person name="van der Nest M.A."/>
            <person name="van Wyk S."/>
            <person name="Wingfield M.J."/>
            <person name="Xiong C."/>
            <person name="Yue Q."/>
            <person name="Zhang X."/>
        </authorList>
    </citation>
    <scope>NUCLEOTIDE SEQUENCE [LARGE SCALE GENOMIC DNA]</scope>
    <source>
        <strain evidence="3 4">DSM 5745</strain>
    </source>
</reference>
<dbReference type="GO" id="GO:0140849">
    <property type="term" value="F:ATP-dependent H2AZ histone chaperone activity"/>
    <property type="evidence" value="ECO:0007669"/>
    <property type="project" value="InterPro"/>
</dbReference>
<dbReference type="AlphaFoldDB" id="A0A3D8T5T3"/>
<feature type="compositionally biased region" description="Basic and acidic residues" evidence="1">
    <location>
        <begin position="675"/>
        <end position="684"/>
    </location>
</feature>
<comment type="caution">
    <text evidence="3">The sequence shown here is derived from an EMBL/GenBank/DDBJ whole genome shotgun (WGS) entry which is preliminary data.</text>
</comment>
<dbReference type="InterPro" id="IPR057558">
    <property type="entry name" value="Swc3_dom"/>
</dbReference>
<keyword evidence="4" id="KW-1185">Reference proteome</keyword>
<dbReference type="PANTHER" id="PTHR28108">
    <property type="entry name" value="SWR1-COMPLEX PROTEIN 3"/>
    <property type="match status" value="1"/>
</dbReference>
<dbReference type="PANTHER" id="PTHR28108:SF1">
    <property type="entry name" value="SWR1-COMPLEX PROTEIN 3"/>
    <property type="match status" value="1"/>
</dbReference>
<dbReference type="EMBL" id="PVWQ01000001">
    <property type="protein sequence ID" value="RDW93884.1"/>
    <property type="molecule type" value="Genomic_DNA"/>
</dbReference>
<dbReference type="Proteomes" id="UP000256690">
    <property type="component" value="Unassembled WGS sequence"/>
</dbReference>
<feature type="region of interest" description="Disordered" evidence="1">
    <location>
        <begin position="123"/>
        <end position="150"/>
    </location>
</feature>
<feature type="region of interest" description="Disordered" evidence="1">
    <location>
        <begin position="324"/>
        <end position="529"/>
    </location>
</feature>
<feature type="compositionally biased region" description="Low complexity" evidence="1">
    <location>
        <begin position="479"/>
        <end position="504"/>
    </location>
</feature>
<feature type="compositionally biased region" description="Low complexity" evidence="1">
    <location>
        <begin position="447"/>
        <end position="470"/>
    </location>
</feature>
<feature type="compositionally biased region" description="Basic and acidic residues" evidence="1">
    <location>
        <begin position="1"/>
        <end position="22"/>
    </location>
</feature>
<feature type="compositionally biased region" description="Low complexity" evidence="1">
    <location>
        <begin position="328"/>
        <end position="349"/>
    </location>
</feature>
<dbReference type="InterPro" id="IPR037651">
    <property type="entry name" value="Swc3"/>
</dbReference>
<feature type="compositionally biased region" description="Polar residues" evidence="1">
    <location>
        <begin position="216"/>
        <end position="226"/>
    </location>
</feature>
<dbReference type="OrthoDB" id="5338195at2759"/>
<evidence type="ECO:0000313" key="3">
    <source>
        <dbReference type="EMBL" id="RDW93884.1"/>
    </source>
</evidence>
<feature type="region of interest" description="Disordered" evidence="1">
    <location>
        <begin position="595"/>
        <end position="687"/>
    </location>
</feature>
<feature type="region of interest" description="Disordered" evidence="1">
    <location>
        <begin position="744"/>
        <end position="814"/>
    </location>
</feature>
<feature type="region of interest" description="Disordered" evidence="1">
    <location>
        <begin position="1"/>
        <end position="84"/>
    </location>
</feature>
<feature type="compositionally biased region" description="Basic and acidic residues" evidence="1">
    <location>
        <begin position="744"/>
        <end position="757"/>
    </location>
</feature>
<gene>
    <name evidence="3" type="ORF">DSM5745_01206</name>
</gene>
<feature type="compositionally biased region" description="Basic and acidic residues" evidence="1">
    <location>
        <begin position="130"/>
        <end position="143"/>
    </location>
</feature>
<dbReference type="RefSeq" id="XP_026609067.1">
    <property type="nucleotide sequence ID" value="XM_026743222.1"/>
</dbReference>
<feature type="compositionally biased region" description="Polar residues" evidence="1">
    <location>
        <begin position="408"/>
        <end position="435"/>
    </location>
</feature>